<keyword evidence="1" id="KW-1133">Transmembrane helix</keyword>
<feature type="transmembrane region" description="Helical" evidence="1">
    <location>
        <begin position="85"/>
        <end position="106"/>
    </location>
</feature>
<feature type="transmembrane region" description="Helical" evidence="1">
    <location>
        <begin position="118"/>
        <end position="139"/>
    </location>
</feature>
<reference evidence="2 3" key="1">
    <citation type="submission" date="2024-08" db="EMBL/GenBank/DDBJ databases">
        <authorList>
            <person name="Cucini C."/>
            <person name="Frati F."/>
        </authorList>
    </citation>
    <scope>NUCLEOTIDE SEQUENCE [LARGE SCALE GENOMIC DNA]</scope>
</reference>
<gene>
    <name evidence="2" type="ORF">ODALV1_LOCUS15946</name>
</gene>
<keyword evidence="1" id="KW-0472">Membrane</keyword>
<feature type="transmembrane region" description="Helical" evidence="1">
    <location>
        <begin position="25"/>
        <end position="46"/>
    </location>
</feature>
<name>A0ABP1QWQ4_9HEXA</name>
<protein>
    <recommendedName>
        <fullName evidence="4">Transmembrane protein</fullName>
    </recommendedName>
</protein>
<accession>A0ABP1QWQ4</accession>
<evidence type="ECO:0000313" key="3">
    <source>
        <dbReference type="Proteomes" id="UP001642540"/>
    </source>
</evidence>
<feature type="transmembrane region" description="Helical" evidence="1">
    <location>
        <begin position="53"/>
        <end position="73"/>
    </location>
</feature>
<evidence type="ECO:0000256" key="1">
    <source>
        <dbReference type="SAM" id="Phobius"/>
    </source>
</evidence>
<proteinExistence type="predicted"/>
<comment type="caution">
    <text evidence="2">The sequence shown here is derived from an EMBL/GenBank/DDBJ whole genome shotgun (WGS) entry which is preliminary data.</text>
</comment>
<dbReference type="EMBL" id="CAXLJM020000049">
    <property type="protein sequence ID" value="CAL8113208.1"/>
    <property type="molecule type" value="Genomic_DNA"/>
</dbReference>
<evidence type="ECO:0008006" key="4">
    <source>
        <dbReference type="Google" id="ProtNLM"/>
    </source>
</evidence>
<organism evidence="2 3">
    <name type="scientific">Orchesella dallaii</name>
    <dbReference type="NCBI Taxonomy" id="48710"/>
    <lineage>
        <taxon>Eukaryota</taxon>
        <taxon>Metazoa</taxon>
        <taxon>Ecdysozoa</taxon>
        <taxon>Arthropoda</taxon>
        <taxon>Hexapoda</taxon>
        <taxon>Collembola</taxon>
        <taxon>Entomobryomorpha</taxon>
        <taxon>Entomobryoidea</taxon>
        <taxon>Orchesellidae</taxon>
        <taxon>Orchesellinae</taxon>
        <taxon>Orchesella</taxon>
    </lineage>
</organism>
<keyword evidence="3" id="KW-1185">Reference proteome</keyword>
<sequence length="194" mass="21438">MNKSRSPICMCAPCPGISFGDALKIIAAIELLYFVGYLLHGSYLLAAVPENNVFGSVYIICGLYYLFLTVLSWQISNAPTSSRCYLWVGNSILIQFIVFILTIIRLSTNSNGKSSDIVWILLCGFPLQCYFSWVLFVYAKSFNCGDDSTIVKSEILECIAQEPGPCDGTVERESCILQSSRANEGIDKHEEASV</sequence>
<dbReference type="Proteomes" id="UP001642540">
    <property type="component" value="Unassembled WGS sequence"/>
</dbReference>
<evidence type="ECO:0000313" key="2">
    <source>
        <dbReference type="EMBL" id="CAL8113208.1"/>
    </source>
</evidence>
<keyword evidence="1" id="KW-0812">Transmembrane</keyword>